<comment type="caution">
    <text evidence="2">The sequence shown here is derived from an EMBL/GenBank/DDBJ whole genome shotgun (WGS) entry which is preliminary data.</text>
</comment>
<dbReference type="CDD" id="cd03814">
    <property type="entry name" value="GT4-like"/>
    <property type="match status" value="1"/>
</dbReference>
<dbReference type="InterPro" id="IPR028098">
    <property type="entry name" value="Glyco_trans_4-like_N"/>
</dbReference>
<gene>
    <name evidence="2" type="ORF">ENY07_02440</name>
</gene>
<dbReference type="Pfam" id="PF13439">
    <property type="entry name" value="Glyco_transf_4"/>
    <property type="match status" value="1"/>
</dbReference>
<dbReference type="EMBL" id="DTQM01000050">
    <property type="protein sequence ID" value="HGC42069.1"/>
    <property type="molecule type" value="Genomic_DNA"/>
</dbReference>
<dbReference type="PANTHER" id="PTHR45947:SF3">
    <property type="entry name" value="SULFOQUINOVOSYL TRANSFERASE SQD2"/>
    <property type="match status" value="1"/>
</dbReference>
<reference evidence="2" key="1">
    <citation type="journal article" date="2020" name="mSystems">
        <title>Genome- and Community-Level Interaction Insights into Carbon Utilization and Element Cycling Functions of Hydrothermarchaeota in Hydrothermal Sediment.</title>
        <authorList>
            <person name="Zhou Z."/>
            <person name="Liu Y."/>
            <person name="Xu W."/>
            <person name="Pan J."/>
            <person name="Luo Z.H."/>
            <person name="Li M."/>
        </authorList>
    </citation>
    <scope>NUCLEOTIDE SEQUENCE</scope>
    <source>
        <strain evidence="2">SpSt-997</strain>
    </source>
</reference>
<dbReference type="PANTHER" id="PTHR45947">
    <property type="entry name" value="SULFOQUINOVOSYL TRANSFERASE SQD2"/>
    <property type="match status" value="1"/>
</dbReference>
<feature type="domain" description="Glycosyltransferase subfamily 4-like N-terminal" evidence="1">
    <location>
        <begin position="50"/>
        <end position="201"/>
    </location>
</feature>
<protein>
    <submittedName>
        <fullName evidence="2">Glycosyltransferase family 1 protein</fullName>
    </submittedName>
</protein>
<name>A0A8J4H7V4_9PROT</name>
<proteinExistence type="predicted"/>
<evidence type="ECO:0000259" key="1">
    <source>
        <dbReference type="Pfam" id="PF13439"/>
    </source>
</evidence>
<dbReference type="AlphaFoldDB" id="A0A8J4H7V4"/>
<dbReference type="SUPFAM" id="SSF53756">
    <property type="entry name" value="UDP-Glycosyltransferase/glycogen phosphorylase"/>
    <property type="match status" value="1"/>
</dbReference>
<dbReference type="GO" id="GO:0016757">
    <property type="term" value="F:glycosyltransferase activity"/>
    <property type="evidence" value="ECO:0007669"/>
    <property type="project" value="TreeGrafter"/>
</dbReference>
<organism evidence="2">
    <name type="scientific">Acidicaldus sp</name>
    <dbReference type="NCBI Taxonomy" id="1872105"/>
    <lineage>
        <taxon>Bacteria</taxon>
        <taxon>Pseudomonadati</taxon>
        <taxon>Pseudomonadota</taxon>
        <taxon>Alphaproteobacteria</taxon>
        <taxon>Acetobacterales</taxon>
        <taxon>Acetobacteraceae</taxon>
        <taxon>Acidicaldus</taxon>
    </lineage>
</organism>
<dbReference type="Pfam" id="PF13692">
    <property type="entry name" value="Glyco_trans_1_4"/>
    <property type="match status" value="1"/>
</dbReference>
<dbReference type="InterPro" id="IPR050194">
    <property type="entry name" value="Glycosyltransferase_grp1"/>
</dbReference>
<sequence length="370" mass="40248">MGHAQWFFLCHRATRACILPDALIPGALSDTAAAAARRVLVVSDAWRPQVNGVARTLAQLAKELVLLGHVVEVIGPDRFRTLPCPTYPEIPLALLPGHKLGRLIEGFLPESLHIATEGPLGWAARAWAMRRGLSFTTAFHTKFPEYLQARIRLPPRLAYAWLRRFHNAGRGVMVATESLGRDLAARGFQHVRAWTRGVDLDLFRPNPGATWDLPRPIFLYVGRVAVEKNIRAFLALDLPGSKIVVGDGPQRAELMRAYPAVHFPGARFGAALAEAYAGADVFVFPSRTDTFGLVLLEALACGTPVAAYPVTGPRDVVGTAVGRIGALDDDLGRAALAALATDRAACRRHAEGFSWRACAELFLSHLVPLR</sequence>
<dbReference type="Gene3D" id="3.40.50.2000">
    <property type="entry name" value="Glycogen Phosphorylase B"/>
    <property type="match status" value="2"/>
</dbReference>
<accession>A0A8J4H7V4</accession>
<evidence type="ECO:0000313" key="2">
    <source>
        <dbReference type="EMBL" id="HGC42069.1"/>
    </source>
</evidence>